<accession>A0A023BR92</accession>
<keyword evidence="1" id="KW-0812">Transmembrane</keyword>
<dbReference type="EMBL" id="AQRA01000008">
    <property type="protein sequence ID" value="EZH72268.1"/>
    <property type="molecule type" value="Genomic_DNA"/>
</dbReference>
<organism evidence="2 3">
    <name type="scientific">Aquimarina atlantica</name>
    <dbReference type="NCBI Taxonomy" id="1317122"/>
    <lineage>
        <taxon>Bacteria</taxon>
        <taxon>Pseudomonadati</taxon>
        <taxon>Bacteroidota</taxon>
        <taxon>Flavobacteriia</taxon>
        <taxon>Flavobacteriales</taxon>
        <taxon>Flavobacteriaceae</taxon>
        <taxon>Aquimarina</taxon>
    </lineage>
</organism>
<keyword evidence="1" id="KW-0472">Membrane</keyword>
<reference evidence="2 3" key="1">
    <citation type="submission" date="2014-04" db="EMBL/GenBank/DDBJ databases">
        <title>Aquimarina sp. 22II-S11-z7 Genome Sequencing.</title>
        <authorList>
            <person name="Lai Q."/>
        </authorList>
    </citation>
    <scope>NUCLEOTIDE SEQUENCE [LARGE SCALE GENOMIC DNA]</scope>
    <source>
        <strain evidence="2 3">22II-S11-z7</strain>
    </source>
</reference>
<gene>
    <name evidence="2" type="ORF">ATO12_22720</name>
</gene>
<evidence type="ECO:0000256" key="1">
    <source>
        <dbReference type="SAM" id="Phobius"/>
    </source>
</evidence>
<evidence type="ECO:0000313" key="3">
    <source>
        <dbReference type="Proteomes" id="UP000023541"/>
    </source>
</evidence>
<proteinExistence type="predicted"/>
<dbReference type="eggNOG" id="ENOG5032ZUF">
    <property type="taxonomic scope" value="Bacteria"/>
</dbReference>
<dbReference type="AlphaFoldDB" id="A0A023BR92"/>
<dbReference type="Proteomes" id="UP000023541">
    <property type="component" value="Unassembled WGS sequence"/>
</dbReference>
<dbReference type="RefSeq" id="WP_034244625.1">
    <property type="nucleotide sequence ID" value="NZ_AQRA01000008.1"/>
</dbReference>
<feature type="transmembrane region" description="Helical" evidence="1">
    <location>
        <begin position="300"/>
        <end position="318"/>
    </location>
</feature>
<sequence>MSNENYNDEIDLMQIFGMIKKTFKSFLRSIISVIVFYKKKWILFFILFVVGGVTGYFIDQNQDTKDKYVQEIIIEPKYNSAKYIYDFIEELENNFQDDNFLKNLGISLDHAKNIKKISIEPVIKGTDVLDNLQERYKNREFFKDIMTAYEEGKLEEEGFRDFYKHHKLTINFNKASEYNSKMISSILGYIKSNKYYQKISNLTLKQKKIDIERNKKSLQFIDAYLSNLEKAPLKAENEAIIISSGSELPMVSIASLLQKKELLIELINDQERALILDKEIFSFVDYGDVISKRKKLLNRMMILIPLLLIGLFSLFYFLRYLNREIKEFVKDE</sequence>
<dbReference type="STRING" id="1317122.ATO12_22720"/>
<evidence type="ECO:0000313" key="2">
    <source>
        <dbReference type="EMBL" id="EZH72268.1"/>
    </source>
</evidence>
<keyword evidence="1" id="KW-1133">Transmembrane helix</keyword>
<dbReference type="OrthoDB" id="1452530at2"/>
<feature type="transmembrane region" description="Helical" evidence="1">
    <location>
        <begin position="41"/>
        <end position="58"/>
    </location>
</feature>
<name>A0A023BR92_9FLAO</name>
<keyword evidence="3" id="KW-1185">Reference proteome</keyword>
<comment type="caution">
    <text evidence="2">The sequence shown here is derived from an EMBL/GenBank/DDBJ whole genome shotgun (WGS) entry which is preliminary data.</text>
</comment>
<protein>
    <submittedName>
        <fullName evidence="2">Uncharacterized protein</fullName>
    </submittedName>
</protein>